<evidence type="ECO:0000313" key="13">
    <source>
        <dbReference type="Proteomes" id="UP001211907"/>
    </source>
</evidence>
<evidence type="ECO:0000313" key="12">
    <source>
        <dbReference type="EMBL" id="KAJ3120829.1"/>
    </source>
</evidence>
<gene>
    <name evidence="12" type="ORF">HK100_012638</name>
</gene>
<dbReference type="InterPro" id="IPR011249">
    <property type="entry name" value="Metalloenz_LuxS/M16"/>
</dbReference>
<dbReference type="InterPro" id="IPR054734">
    <property type="entry name" value="PqqF-like_C_4"/>
</dbReference>
<evidence type="ECO:0000259" key="8">
    <source>
        <dbReference type="Pfam" id="PF00675"/>
    </source>
</evidence>
<protein>
    <recommendedName>
        <fullName evidence="14">Insulysin</fullName>
    </recommendedName>
</protein>
<evidence type="ECO:0008006" key="14">
    <source>
        <dbReference type="Google" id="ProtNLM"/>
    </source>
</evidence>
<dbReference type="InterPro" id="IPR007863">
    <property type="entry name" value="Peptidase_M16_C"/>
</dbReference>
<dbReference type="Gene3D" id="3.30.830.10">
    <property type="entry name" value="Metalloenzyme, LuxS/M16 peptidase-like"/>
    <property type="match status" value="4"/>
</dbReference>
<keyword evidence="5" id="KW-0862">Zinc</keyword>
<keyword evidence="4" id="KW-0378">Hydrolase</keyword>
<evidence type="ECO:0000256" key="5">
    <source>
        <dbReference type="ARBA" id="ARBA00022833"/>
    </source>
</evidence>
<dbReference type="EMBL" id="JADGJH010000933">
    <property type="protein sequence ID" value="KAJ3120829.1"/>
    <property type="molecule type" value="Genomic_DNA"/>
</dbReference>
<dbReference type="InterPro" id="IPR011765">
    <property type="entry name" value="Pept_M16_N"/>
</dbReference>
<reference evidence="12" key="1">
    <citation type="submission" date="2020-05" db="EMBL/GenBank/DDBJ databases">
        <title>Phylogenomic resolution of chytrid fungi.</title>
        <authorList>
            <person name="Stajich J.E."/>
            <person name="Amses K."/>
            <person name="Simmons R."/>
            <person name="Seto K."/>
            <person name="Myers J."/>
            <person name="Bonds A."/>
            <person name="Quandt C.A."/>
            <person name="Barry K."/>
            <person name="Liu P."/>
            <person name="Grigoriev I."/>
            <person name="Longcore J.E."/>
            <person name="James T.Y."/>
        </authorList>
    </citation>
    <scope>NUCLEOTIDE SEQUENCE</scope>
    <source>
        <strain evidence="12">JEL0513</strain>
    </source>
</reference>
<dbReference type="GO" id="GO:0005739">
    <property type="term" value="C:mitochondrion"/>
    <property type="evidence" value="ECO:0007669"/>
    <property type="project" value="TreeGrafter"/>
</dbReference>
<evidence type="ECO:0000259" key="10">
    <source>
        <dbReference type="Pfam" id="PF16187"/>
    </source>
</evidence>
<feature type="domain" description="Coenzyme PQQ synthesis protein F-like C-terminal lobe" evidence="11">
    <location>
        <begin position="751"/>
        <end position="850"/>
    </location>
</feature>
<keyword evidence="2" id="KW-0645">Protease</keyword>
<evidence type="ECO:0000256" key="7">
    <source>
        <dbReference type="RuleBase" id="RU004447"/>
    </source>
</evidence>
<dbReference type="PROSITE" id="PS00143">
    <property type="entry name" value="INSULINASE"/>
    <property type="match status" value="1"/>
</dbReference>
<dbReference type="GO" id="GO:0004222">
    <property type="term" value="F:metalloendopeptidase activity"/>
    <property type="evidence" value="ECO:0007669"/>
    <property type="project" value="InterPro"/>
</dbReference>
<dbReference type="Proteomes" id="UP001211907">
    <property type="component" value="Unassembled WGS sequence"/>
</dbReference>
<dbReference type="SUPFAM" id="SSF63411">
    <property type="entry name" value="LuxS/MPP-like metallohydrolase"/>
    <property type="match status" value="4"/>
</dbReference>
<feature type="domain" description="Peptidase M16 C-terminal" evidence="9">
    <location>
        <begin position="197"/>
        <end position="370"/>
    </location>
</feature>
<evidence type="ECO:0000256" key="1">
    <source>
        <dbReference type="ARBA" id="ARBA00007261"/>
    </source>
</evidence>
<dbReference type="InterPro" id="IPR032632">
    <property type="entry name" value="Peptidase_M16_M"/>
</dbReference>
<evidence type="ECO:0000259" key="9">
    <source>
        <dbReference type="Pfam" id="PF05193"/>
    </source>
</evidence>
<dbReference type="InterPro" id="IPR001431">
    <property type="entry name" value="Pept_M16_Zn_BS"/>
</dbReference>
<dbReference type="InterPro" id="IPR050626">
    <property type="entry name" value="Peptidase_M16"/>
</dbReference>
<evidence type="ECO:0000259" key="11">
    <source>
        <dbReference type="Pfam" id="PF22456"/>
    </source>
</evidence>
<dbReference type="GO" id="GO:0046872">
    <property type="term" value="F:metal ion binding"/>
    <property type="evidence" value="ECO:0007669"/>
    <property type="project" value="UniProtKB-KW"/>
</dbReference>
<dbReference type="FunFam" id="3.30.830.10:FF:000005">
    <property type="entry name" value="nardilysin isoform X1"/>
    <property type="match status" value="1"/>
</dbReference>
<organism evidence="12 13">
    <name type="scientific">Physocladia obscura</name>
    <dbReference type="NCBI Taxonomy" id="109957"/>
    <lineage>
        <taxon>Eukaryota</taxon>
        <taxon>Fungi</taxon>
        <taxon>Fungi incertae sedis</taxon>
        <taxon>Chytridiomycota</taxon>
        <taxon>Chytridiomycota incertae sedis</taxon>
        <taxon>Chytridiomycetes</taxon>
        <taxon>Chytridiales</taxon>
        <taxon>Chytriomycetaceae</taxon>
        <taxon>Physocladia</taxon>
    </lineage>
</organism>
<keyword evidence="13" id="KW-1185">Reference proteome</keyword>
<comment type="similarity">
    <text evidence="1 7">Belongs to the peptidase M16 family.</text>
</comment>
<feature type="domain" description="Peptidase M16 N-terminal" evidence="8">
    <location>
        <begin position="27"/>
        <end position="170"/>
    </location>
</feature>
<proteinExistence type="inferred from homology"/>
<accession>A0AAD5XG43</accession>
<dbReference type="AlphaFoldDB" id="A0AAD5XG43"/>
<comment type="caution">
    <text evidence="12">The sequence shown here is derived from an EMBL/GenBank/DDBJ whole genome shotgun (WGS) entry which is preliminary data.</text>
</comment>
<keyword evidence="3" id="KW-0479">Metal-binding</keyword>
<dbReference type="PANTHER" id="PTHR43690:SF18">
    <property type="entry name" value="INSULIN-DEGRADING ENZYME-RELATED"/>
    <property type="match status" value="1"/>
</dbReference>
<dbReference type="GO" id="GO:0005829">
    <property type="term" value="C:cytosol"/>
    <property type="evidence" value="ECO:0007669"/>
    <property type="project" value="TreeGrafter"/>
</dbReference>
<name>A0AAD5XG43_9FUNG</name>
<dbReference type="FunFam" id="3.30.830.10:FF:000004">
    <property type="entry name" value="Putative insulin-degrading enzyme"/>
    <property type="match status" value="1"/>
</dbReference>
<dbReference type="PANTHER" id="PTHR43690">
    <property type="entry name" value="NARDILYSIN"/>
    <property type="match status" value="1"/>
</dbReference>
<evidence type="ECO:0000256" key="6">
    <source>
        <dbReference type="ARBA" id="ARBA00023049"/>
    </source>
</evidence>
<dbReference type="Pfam" id="PF16187">
    <property type="entry name" value="Peptidase_M16_M"/>
    <property type="match status" value="1"/>
</dbReference>
<dbReference type="GO" id="GO:0043171">
    <property type="term" value="P:peptide catabolic process"/>
    <property type="evidence" value="ECO:0007669"/>
    <property type="project" value="TreeGrafter"/>
</dbReference>
<dbReference type="Pfam" id="PF00675">
    <property type="entry name" value="Peptidase_M16"/>
    <property type="match status" value="1"/>
</dbReference>
<dbReference type="Pfam" id="PF22456">
    <property type="entry name" value="PqqF-like_C_4"/>
    <property type="match status" value="1"/>
</dbReference>
<sequence>MKEHLLRTPDIDTRKYRLLTLDNSLDVLLISDPDTDRASAAVDVNVGYLSDPEEAPGLAHFLEHLLFLGTEKYPRENEYSQYLSDVGGGFSNAYTAAENTNFYFEVSSGTMSDGSSILEGALDRFAQFFTAPLFDESCTERELNAVDSEHKKNLQDDAWRIQQLEQDLSKEGHVYQKFGTGNLDTLKTIPELKGLKTREMCIKFYKKHYSANIMKLGKESLEELQTWAETKFNNIENKNLIPREYADNPLGENELGKLVRIKPVRDDKTIVITFPWPDTYSVYKKAPNKYITHLIGHESEGSILSTLKKLGLASSLTCYQSHGAKGFDFLKIEITISDLGLERWENVVVTVFQYMQMLKDVEVSRWIFDELAIMSELSFKYQEKFDASSYCSSLAQSMHVYEKPDILSGGYLMQEFDPVLIKGMMDSLTIDSFRIFLVSPETETDGWSTAPWYGTEFNVEPLPNTLIASLRNIEKNSNLHLPPANPFVPRKFDIIPATWTTDIFDEPKIIKDTPTTRSPIAYTSPRFAVLTSLYCELVMDALNEVLYQAEMADLNCELESTVEGLILAFGGYSDKLGRLVETVAKVMASLTIVQERFTVIKEDFMRDLVNFDNENPDHHASYFLTWLLQERLWTSNEKIQELESITADEVFGFYPMLLNPVHIEAFVHGTFDRQTSLELISTFETLLGNSKKIRPLAAYARFSTTRTHNLPANTNFTHRRILPNVENINNAVEVYLQFGDTTPENYTKALLLNQIISEPCFDVLRTKEQLGYVVWSNPRFATGICGLRVHVQSEKHPVHVESRIFAFLEEKVKDILDGLSEKEYARHQVTVSEQLLEKPKYMMEQTSYFWNEIQSETYDFSKKKENAEKVLKVAKAELVEFYESFVAARGPNRRKLSVQIWSVSAKKNAKDIVSDSLANITESKDEDGQVFTDETLIAEQRSKWTLGSGGFPSKFNSYYFAMNDNK</sequence>
<keyword evidence="6" id="KW-0482">Metalloprotease</keyword>
<evidence type="ECO:0000256" key="3">
    <source>
        <dbReference type="ARBA" id="ARBA00022723"/>
    </source>
</evidence>
<evidence type="ECO:0000256" key="4">
    <source>
        <dbReference type="ARBA" id="ARBA00022801"/>
    </source>
</evidence>
<dbReference type="GO" id="GO:0051603">
    <property type="term" value="P:proteolysis involved in protein catabolic process"/>
    <property type="evidence" value="ECO:0007669"/>
    <property type="project" value="TreeGrafter"/>
</dbReference>
<evidence type="ECO:0000256" key="2">
    <source>
        <dbReference type="ARBA" id="ARBA00022670"/>
    </source>
</evidence>
<dbReference type="Pfam" id="PF05193">
    <property type="entry name" value="Peptidase_M16_C"/>
    <property type="match status" value="1"/>
</dbReference>
<feature type="domain" description="Peptidase M16 middle/third" evidence="10">
    <location>
        <begin position="379"/>
        <end position="641"/>
    </location>
</feature>